<comment type="caution">
    <text evidence="1">The sequence shown here is derived from an EMBL/GenBank/DDBJ whole genome shotgun (WGS) entry which is preliminary data.</text>
</comment>
<organism evidence="1 2">
    <name type="scientific">Desulfovibrio subterraneus</name>
    <dbReference type="NCBI Taxonomy" id="2718620"/>
    <lineage>
        <taxon>Bacteria</taxon>
        <taxon>Pseudomonadati</taxon>
        <taxon>Thermodesulfobacteriota</taxon>
        <taxon>Desulfovibrionia</taxon>
        <taxon>Desulfovibrionales</taxon>
        <taxon>Desulfovibrionaceae</taxon>
        <taxon>Desulfovibrio</taxon>
    </lineage>
</organism>
<dbReference type="Proteomes" id="UP000503840">
    <property type="component" value="Unassembled WGS sequence"/>
</dbReference>
<name>A0A7J0BLV8_9BACT</name>
<evidence type="ECO:0000313" key="1">
    <source>
        <dbReference type="EMBL" id="GFM34548.1"/>
    </source>
</evidence>
<reference evidence="1 2" key="1">
    <citation type="submission" date="2020-05" db="EMBL/GenBank/DDBJ databases">
        <title>Draft genome sequence of Desulfovibrio sp. strain HN2T.</title>
        <authorList>
            <person name="Ueno A."/>
            <person name="Tamazawa S."/>
            <person name="Tamamura S."/>
            <person name="Murakami T."/>
            <person name="Kiyama T."/>
            <person name="Inomata H."/>
            <person name="Amano Y."/>
            <person name="Miyakawa K."/>
            <person name="Tamaki H."/>
            <person name="Naganuma T."/>
            <person name="Kaneko K."/>
        </authorList>
    </citation>
    <scope>NUCLEOTIDE SEQUENCE [LARGE SCALE GENOMIC DNA]</scope>
    <source>
        <strain evidence="1 2">HN2</strain>
    </source>
</reference>
<proteinExistence type="predicted"/>
<dbReference type="EMBL" id="BLVO01000016">
    <property type="protein sequence ID" value="GFM34548.1"/>
    <property type="molecule type" value="Genomic_DNA"/>
</dbReference>
<accession>A0A7J0BLV8</accession>
<gene>
    <name evidence="1" type="ORF">DSM101010T_29130</name>
</gene>
<keyword evidence="2" id="KW-1185">Reference proteome</keyword>
<sequence length="62" mass="7126">MRLRNAETGERIIAQARPSDRQRIERIARVRDAVVVEARLLPVDNEAGRAEDLVNYVLEKRA</sequence>
<dbReference type="AlphaFoldDB" id="A0A7J0BLV8"/>
<protein>
    <submittedName>
        <fullName evidence="1">Uncharacterized protein</fullName>
    </submittedName>
</protein>
<dbReference type="RefSeq" id="WP_174406232.1">
    <property type="nucleotide sequence ID" value="NZ_BLVO01000016.1"/>
</dbReference>
<evidence type="ECO:0000313" key="2">
    <source>
        <dbReference type="Proteomes" id="UP000503840"/>
    </source>
</evidence>